<proteinExistence type="predicted"/>
<sequence>MNDIESKVVDWYRDNWNKPVFPFFWKRPVLTPETSLSTGKHPWIADDAMDILDDYFSRFQVNRDNFNFNKYWPNENTFMPLNFLRPKNNKWRWTEPEPLTLNMLIESAKAGRWIY</sequence>
<organism evidence="1">
    <name type="scientific">Salmonella enterica</name>
    <name type="common">Salmonella choleraesuis</name>
    <dbReference type="NCBI Taxonomy" id="28901"/>
    <lineage>
        <taxon>Bacteria</taxon>
        <taxon>Pseudomonadati</taxon>
        <taxon>Pseudomonadota</taxon>
        <taxon>Gammaproteobacteria</taxon>
        <taxon>Enterobacterales</taxon>
        <taxon>Enterobacteriaceae</taxon>
        <taxon>Salmonella</taxon>
    </lineage>
</organism>
<dbReference type="RefSeq" id="WP_079797570.1">
    <property type="nucleotide sequence ID" value="NZ_CP079839.1"/>
</dbReference>
<dbReference type="EMBL" id="CP079839">
    <property type="protein sequence ID" value="QXX12297.1"/>
    <property type="molecule type" value="Genomic_DNA"/>
</dbReference>
<gene>
    <name evidence="1" type="ORF">JMJ87_02810</name>
</gene>
<protein>
    <submittedName>
        <fullName evidence="1">DUF1493 family protein</fullName>
    </submittedName>
</protein>
<name>A0A8F7UE31_SALER</name>
<evidence type="ECO:0000313" key="1">
    <source>
        <dbReference type="EMBL" id="QXX12297.1"/>
    </source>
</evidence>
<dbReference type="Pfam" id="PF07377">
    <property type="entry name" value="DUF1493"/>
    <property type="match status" value="1"/>
</dbReference>
<dbReference type="AlphaFoldDB" id="A0A8F7UE31"/>
<reference evidence="1" key="1">
    <citation type="submission" date="2021-07" db="EMBL/GenBank/DDBJ databases">
        <title>Whole-Genome Sequences of non-enterica strains of Salmonella enterica isolated from poultry houses.</title>
        <authorList>
            <person name="Lamas A."/>
            <person name="Regal P."/>
            <person name="Miranda J.M."/>
            <person name="Vazquez B."/>
            <person name="Cepeda A."/>
            <person name="Franco C.M."/>
        </authorList>
    </citation>
    <scope>NUCLEOTIDE SEQUENCE</scope>
    <source>
        <strain evidence="1">LHICA_E3</strain>
    </source>
</reference>
<accession>A0A8F7UE31</accession>
<dbReference type="InterPro" id="IPR010862">
    <property type="entry name" value="DUF1493"/>
</dbReference>